<dbReference type="Gene3D" id="2.40.390.10">
    <property type="entry name" value="CV3147-like"/>
    <property type="match status" value="1"/>
</dbReference>
<dbReference type="EMBL" id="AP017315">
    <property type="protein sequence ID" value="BAU30925.1"/>
    <property type="molecule type" value="Genomic_DNA"/>
</dbReference>
<dbReference type="InterPro" id="IPR010318">
    <property type="entry name" value="S-Me-THD_N"/>
</dbReference>
<name>A0A0U5BRL6_9MICO</name>
<dbReference type="SUPFAM" id="SSF160991">
    <property type="entry name" value="CV3147-like"/>
    <property type="match status" value="1"/>
</dbReference>
<dbReference type="InterPro" id="IPR027479">
    <property type="entry name" value="S-Me-THD_N_sf"/>
</dbReference>
<accession>A0A0U5BRL6</accession>
<evidence type="ECO:0000313" key="3">
    <source>
        <dbReference type="EMBL" id="BAU30925.1"/>
    </source>
</evidence>
<dbReference type="InterPro" id="IPR024071">
    <property type="entry name" value="S-Me-THD_C_sf"/>
</dbReference>
<evidence type="ECO:0000313" key="4">
    <source>
        <dbReference type="Proteomes" id="UP000218965"/>
    </source>
</evidence>
<gene>
    <name evidence="3" type="ORF">MalAC0309_0046</name>
</gene>
<dbReference type="Gene3D" id="3.40.1610.10">
    <property type="entry name" value="CV3147-like domain"/>
    <property type="match status" value="1"/>
</dbReference>
<dbReference type="InterPro" id="IPR048350">
    <property type="entry name" value="S-Me-THD-like_C"/>
</dbReference>
<evidence type="ECO:0000259" key="1">
    <source>
        <dbReference type="Pfam" id="PF06032"/>
    </source>
</evidence>
<feature type="domain" description="S-Me-THD-like C-terminal" evidence="2">
    <location>
        <begin position="168"/>
        <end position="351"/>
    </location>
</feature>
<dbReference type="KEGG" id="malk:MalAC0309_0046"/>
<reference evidence="3 4" key="2">
    <citation type="submission" date="2016-01" db="EMBL/GenBank/DDBJ databases">
        <title>Microcella alkaliphila JAM AC0309 whole genome shotgun sequence.</title>
        <authorList>
            <person name="Kurata A."/>
            <person name="Hirose Y."/>
            <person name="Kishimoto N."/>
            <person name="Kobayashi T."/>
        </authorList>
    </citation>
    <scope>NUCLEOTIDE SEQUENCE [LARGE SCALE GENOMIC DNA]</scope>
    <source>
        <strain evidence="3 4">JAM AC0309</strain>
    </source>
</reference>
<dbReference type="AlphaFoldDB" id="A0A0U5BRL6"/>
<feature type="domain" description="S-Me-THD N-terminal" evidence="1">
    <location>
        <begin position="7"/>
        <end position="163"/>
    </location>
</feature>
<evidence type="ECO:0000259" key="2">
    <source>
        <dbReference type="Pfam" id="PF20906"/>
    </source>
</evidence>
<proteinExistence type="predicted"/>
<dbReference type="OrthoDB" id="3170437at2"/>
<sequence>MKALSPEDVDRVALGAQFLACSIDPTTMLMYADMTRNAMTSRSLMLASLDDLAPDDLVVAVGLVSQGLLMAEMPPCGDEMLGCLAAVERAIGRRAAAIFPLAAANLNAIVPMLTALQAGIPVVDADPMGRVFPLISQTTLNAAGVNIGPVALMGANGERILIEVGNARRAEALVRAATEELGGWAASAMYPCTASQLREHGVIGSASRMITLGQILDSGEPLAAKYRKLSDEVGTSRVARAQVAYVESSFGPSDVALPAQPSSVTLTDDGNGRIVRIEIQNEILMVLVDGAVAAAVPDIITLIDPEKASVVSLDDVRVGDVLDVLKTPADPKWYESDGLALVGPAAFGLNFTETKQ</sequence>
<organism evidence="3 4">
    <name type="scientific">Microcella alkaliphila</name>
    <dbReference type="NCBI Taxonomy" id="279828"/>
    <lineage>
        <taxon>Bacteria</taxon>
        <taxon>Bacillati</taxon>
        <taxon>Actinomycetota</taxon>
        <taxon>Actinomycetes</taxon>
        <taxon>Micrococcales</taxon>
        <taxon>Microbacteriaceae</taxon>
        <taxon>Microcella</taxon>
    </lineage>
</organism>
<dbReference type="Pfam" id="PF06032">
    <property type="entry name" value="S-Me-THD_N"/>
    <property type="match status" value="1"/>
</dbReference>
<dbReference type="RefSeq" id="WP_096419815.1">
    <property type="nucleotide sequence ID" value="NZ_AP017315.1"/>
</dbReference>
<protein>
    <submittedName>
        <fullName evidence="3">Putative duf917-domain-containing protein</fullName>
    </submittedName>
</protein>
<dbReference type="Proteomes" id="UP000218965">
    <property type="component" value="Chromosome"/>
</dbReference>
<reference evidence="4" key="1">
    <citation type="submission" date="2015-12" db="EMBL/GenBank/DDBJ databases">
        <authorList>
            <person name="Shamseldin A."/>
            <person name="Moawad H."/>
            <person name="Abd El-Rahim W.M."/>
            <person name="Sadowsky M.J."/>
        </authorList>
    </citation>
    <scope>NUCLEOTIDE SEQUENCE [LARGE SCALE GENOMIC DNA]</scope>
    <source>
        <strain evidence="4">JAM AC0309</strain>
    </source>
</reference>
<dbReference type="Pfam" id="PF20906">
    <property type="entry name" value="S-Me-THD_C"/>
    <property type="match status" value="1"/>
</dbReference>